<proteinExistence type="predicted"/>
<evidence type="ECO:0000256" key="2">
    <source>
        <dbReference type="SAM" id="MobiDB-lite"/>
    </source>
</evidence>
<feature type="coiled-coil region" evidence="1">
    <location>
        <begin position="1094"/>
        <end position="1121"/>
    </location>
</feature>
<dbReference type="EMBL" id="LT969577">
    <property type="protein sequence ID" value="SOV82876.1"/>
    <property type="molecule type" value="Genomic_DNA"/>
</dbReference>
<dbReference type="VEuPathDB" id="PlasmoDB:PRCDC_1431500"/>
<keyword evidence="1" id="KW-0175">Coiled coil</keyword>
<evidence type="ECO:0000313" key="4">
    <source>
        <dbReference type="Proteomes" id="UP000240500"/>
    </source>
</evidence>
<feature type="compositionally biased region" description="Basic residues" evidence="2">
    <location>
        <begin position="1358"/>
        <end position="1373"/>
    </location>
</feature>
<feature type="coiled-coil region" evidence="1">
    <location>
        <begin position="971"/>
        <end position="998"/>
    </location>
</feature>
<dbReference type="Proteomes" id="UP000240500">
    <property type="component" value="Chromosome 14"/>
</dbReference>
<protein>
    <submittedName>
        <fullName evidence="3">Uncharacterized protein</fullName>
    </submittedName>
</protein>
<sequence>MKEKYVLIKKILNKNNDIISNDTTVSCCDNILCTSSCSLLDEECDEEEINKYDDFLKGTSRLSSLLKSPYFSSISSYRPCKELSNNTSFDLSSHKSSFDMSSHKSSFDMSSHKSSFDMSSHKSSFDMSSHKSSYDLSSHKSSFDLSSHKSSFSSSSCPPLSAFSYASSVNLSSRKERKKCDIKAHGSLNKKWSCNKNDDKDMWIHRMNSHKHPNHIVKKKKYDYNKEHKSAYCKNSDDINDEEYLKRMTKNIENYIRKMKDMIYYKRKIKKTKKSKEKKRRKKIKKSVNIKSICNDNNIKEYDNMNYNYINYKDHVNYENNNINDYNIHHYKKDIQKLYEHLNYEQNNLSTSLLENHYINKNETDNNLFWTCYSEENVEKPREIVFQKNCDLKKKSNELFITHTQNTFPYNTNLSCICCARIYFIDKIIKVTSNKIKPLCICCFDILLNLIGINAAICISCFKCYFPFEFVNKCVICNSFDMINLKKEDKRNMNIVKKELHIFMELYKYKFSDHFNSDIFLNYFINMNYCFKYLYYYFTIHQQIVISNNFVLARYTFPFSQLLQIIQKDKHKNKMNMNMEKNMKKEFYNDKHEFDHEEKYKNEIQLKIVNKKENNHVINHVNSHLSDHVNNNIKDNLNHNKCVNTQNELHDEYTNKVNEYYQIKNFEDKNQKQIGQQIFEELSSIQNKDVQEEYNIIQEIKKDILIGERNNKKENYIMKNVETNKEKEQIIKEKEMKHIENDTIIKDDKVVEKEVADKINVVNVKDIVDEINVVKVKNIVDKINNLDDKHIGNEINILNNPNKNDKENNINLNTVHINNKKKEDKKEDKKEEICSEKRNKYISMEEKRNKDISMEEKRNKDISIVEKRNKDISIVEKKNKDIFNKRKSINIRNELYKNKDKGNSKDSVENFFYTFSKTIISHIEKLKNKKIKFSFNEFKNTHIKLNELNFNNTIRKYYANGDLILYYIKYLQRQEKEIHKLYENYKKTENDVEHFKRRFRIHYGKEANEYDLNKNIYLKFRLLNKVQLLLEQKIKNFDNIPKNMEVYKIINEFGELIEEVSLQNNTYEKNNNILINYYLKNNIFGNDKFLLRQKKKRNISINKLNENYELLKENINSVLNILLFLYDTFNKNKNLNQLDLFHILKKIKMFLYDKEIKRLYNHFNDDEYNHNKNNKTTKSNEITKWKEKNVEICDNMLSRNDIRPEIICILNIRKKNMNNFLINNNKVQIINKNCLQLFNEPYNFDFIYINNIYFKHFISNKIINKYIHNFVNKNNVVLFNFSINYLKNKKNISFFNSFHDYFMNVDKTKINTFIKHQLQKKNGEKKNFIKNNEENHQYINEYKINSVQHINKCSQKSMNRKKKKKKKKKKKYSDKKGKNILSSKNKKSQEKNIKYKKKTLFKKIINELNNKLNQKYSNEKYNLTLNIYAQKKKKIYNINKCLFRNETNLYYQKNDIHKKEHKVEIMLINNYDNNTNHKINEKKIIQKEDMNKCKENEDSFQDRKNNVYNKNNIDHTYYDEDKTNPFLPSYGMDIKNIKNINKYINFNNMNKFKKSSIIFLIQLELFLTSDENINIPKKKILHFTLVDINIPILYILKKKNHVNYFNEFKKKQNFDNIFINYIQSYFFNTNVNHYSHNIITHLFQKNPYICFLLYIHDDFIFTNNSEYNKLHQIHNVKKENYSPNMILQLLYIYYMCNICECFNFIKQHC</sequence>
<name>A0A2P9DPC3_PLARE</name>
<dbReference type="VEuPathDB" id="PlasmoDB:PRG01_1432200"/>
<dbReference type="OrthoDB" id="372734at2759"/>
<gene>
    <name evidence="3" type="ORF">PRG01_1432200</name>
</gene>
<accession>A0A2P9DPC3</accession>
<evidence type="ECO:0000256" key="1">
    <source>
        <dbReference type="SAM" id="Coils"/>
    </source>
</evidence>
<organism evidence="3 4">
    <name type="scientific">Plasmodium reichenowi</name>
    <dbReference type="NCBI Taxonomy" id="5854"/>
    <lineage>
        <taxon>Eukaryota</taxon>
        <taxon>Sar</taxon>
        <taxon>Alveolata</taxon>
        <taxon>Apicomplexa</taxon>
        <taxon>Aconoidasida</taxon>
        <taxon>Haemosporida</taxon>
        <taxon>Plasmodiidae</taxon>
        <taxon>Plasmodium</taxon>
        <taxon>Plasmodium (Laverania)</taxon>
    </lineage>
</organism>
<reference evidence="3 4" key="1">
    <citation type="submission" date="2016-09" db="EMBL/GenBank/DDBJ databases">
        <authorList>
            <consortium name="Pathogen Informatics"/>
        </authorList>
    </citation>
    <scope>NUCLEOTIDE SEQUENCE [LARGE SCALE GENOMIC DNA]</scope>
</reference>
<feature type="region of interest" description="Disordered" evidence="2">
    <location>
        <begin position="1352"/>
        <end position="1393"/>
    </location>
</feature>
<evidence type="ECO:0000313" key="3">
    <source>
        <dbReference type="EMBL" id="SOV82876.1"/>
    </source>
</evidence>